<dbReference type="PANTHER" id="PTHR42933:SF3">
    <property type="entry name" value="TYPE I RESTRICTION ENZYME MJAVIII METHYLASE SUBUNIT"/>
    <property type="match status" value="1"/>
</dbReference>
<dbReference type="InterPro" id="IPR003356">
    <property type="entry name" value="DNA_methylase_A-5"/>
</dbReference>
<dbReference type="InterPro" id="IPR038333">
    <property type="entry name" value="T1MK-like_N_sf"/>
</dbReference>
<dbReference type="CDD" id="cd02440">
    <property type="entry name" value="AdoMet_MTases"/>
    <property type="match status" value="1"/>
</dbReference>
<keyword evidence="14" id="KW-1185">Reference proteome</keyword>
<dbReference type="RefSeq" id="WP_153227238.1">
    <property type="nucleotide sequence ID" value="NZ_SJDU01000427.1"/>
</dbReference>
<organism evidence="13 14">
    <name type="scientific">Brachyspira catarrhinii</name>
    <dbReference type="NCBI Taxonomy" id="2528966"/>
    <lineage>
        <taxon>Bacteria</taxon>
        <taxon>Pseudomonadati</taxon>
        <taxon>Spirochaetota</taxon>
        <taxon>Spirochaetia</taxon>
        <taxon>Brachyspirales</taxon>
        <taxon>Brachyspiraceae</taxon>
        <taxon>Brachyspira</taxon>
    </lineage>
</organism>
<dbReference type="InterPro" id="IPR051537">
    <property type="entry name" value="DNA_Adenine_Mtase"/>
</dbReference>
<dbReference type="PANTHER" id="PTHR42933">
    <property type="entry name" value="SLR6095 PROTEIN"/>
    <property type="match status" value="1"/>
</dbReference>
<dbReference type="Gene3D" id="3.40.50.150">
    <property type="entry name" value="Vaccinia Virus protein VP39"/>
    <property type="match status" value="1"/>
</dbReference>
<dbReference type="Gene3D" id="1.20.1260.30">
    <property type="match status" value="1"/>
</dbReference>
<dbReference type="EMBL" id="SJDU01000427">
    <property type="protein sequence ID" value="TKZ29179.1"/>
    <property type="molecule type" value="Genomic_DNA"/>
</dbReference>
<comment type="similarity">
    <text evidence="1">Belongs to the N(4)/N(6)-methyltransferase family.</text>
</comment>
<dbReference type="InterPro" id="IPR000055">
    <property type="entry name" value="Restrct_endonuc_typeI_TRD"/>
</dbReference>
<evidence type="ECO:0000256" key="4">
    <source>
        <dbReference type="ARBA" id="ARBA00022603"/>
    </source>
</evidence>
<evidence type="ECO:0000256" key="9">
    <source>
        <dbReference type="ARBA" id="ARBA00047942"/>
    </source>
</evidence>
<dbReference type="InterPro" id="IPR029063">
    <property type="entry name" value="SAM-dependent_MTases_sf"/>
</dbReference>
<dbReference type="Proteomes" id="UP000310168">
    <property type="component" value="Unassembled WGS sequence"/>
</dbReference>
<keyword evidence="5" id="KW-0808">Transferase</keyword>
<accession>A0ABY2TNE8</accession>
<feature type="coiled-coil region" evidence="10">
    <location>
        <begin position="524"/>
        <end position="558"/>
    </location>
</feature>
<evidence type="ECO:0000256" key="7">
    <source>
        <dbReference type="ARBA" id="ARBA00022747"/>
    </source>
</evidence>
<dbReference type="Pfam" id="PF01420">
    <property type="entry name" value="Methylase_S"/>
    <property type="match status" value="1"/>
</dbReference>
<feature type="domain" description="Type I restriction modification DNA specificity" evidence="11">
    <location>
        <begin position="388"/>
        <end position="487"/>
    </location>
</feature>
<keyword evidence="8" id="KW-0238">DNA-binding</keyword>
<dbReference type="Gene3D" id="3.90.220.20">
    <property type="entry name" value="DNA methylase specificity domains"/>
    <property type="match status" value="1"/>
</dbReference>
<evidence type="ECO:0000256" key="10">
    <source>
        <dbReference type="SAM" id="Coils"/>
    </source>
</evidence>
<keyword evidence="10" id="KW-0175">Coiled coil</keyword>
<reference evidence="13 14" key="1">
    <citation type="journal article" date="2019" name="Anaerobe">
        <title>Brachyspira catarrhinii sp. nov., an anaerobic intestinal spirochaete isolated from vervet monkeys may have been misidentified as Brachyspira aalborgi in previous studies.</title>
        <authorList>
            <person name="Phillips N.D."/>
            <person name="La T."/>
            <person name="Hampson D.J."/>
        </authorList>
    </citation>
    <scope>NUCLEOTIDE SEQUENCE [LARGE SCALE GENOMIC DNA]</scope>
    <source>
        <strain evidence="13 14">Z12</strain>
    </source>
</reference>
<feature type="domain" description="DNA methylase adenine-specific" evidence="12">
    <location>
        <begin position="74"/>
        <end position="370"/>
    </location>
</feature>
<dbReference type="PRINTS" id="PR00507">
    <property type="entry name" value="N12N6MTFRASE"/>
</dbReference>
<feature type="non-terminal residue" evidence="13">
    <location>
        <position position="1"/>
    </location>
</feature>
<dbReference type="SUPFAM" id="SSF53335">
    <property type="entry name" value="S-adenosyl-L-methionine-dependent methyltransferases"/>
    <property type="match status" value="1"/>
</dbReference>
<protein>
    <recommendedName>
        <fullName evidence="3">site-specific DNA-methyltransferase (adenine-specific)</fullName>
        <ecNumber evidence="3">2.1.1.72</ecNumber>
    </recommendedName>
</protein>
<dbReference type="Pfam" id="PF02384">
    <property type="entry name" value="N6_Mtase"/>
    <property type="match status" value="1"/>
</dbReference>
<evidence type="ECO:0000313" key="14">
    <source>
        <dbReference type="Proteomes" id="UP000310168"/>
    </source>
</evidence>
<sequence length="565" mass="65855">GEKRRFDKKYSWSAFSKKNAEDMLDYINDTILKRLVDKYNHSGDVFSPSLKIKKGSTLKTIVNKLDELTLLDVDSDVKGDAFEYFLKNSITIGNDLGEYYTPRHIVKLMVELIQPKFGDKIYDPCCGTGGFLIEAFRFIKRNSNLTGDNIKYLEEETIYGGELTETSKIAKMNMILAGDGHTHIKQQDSLANPAYEQYDVVLSNFPFNQKTDYSHLYGMKTVKADAVFFMHIINALKNGGRAAVIVPDSVLFSIRDNDILKLRKKIIEECNILSIIQLDNYTFAPYTLQPTSIVIFNKEKKHNNIWFYELKNDGFSKNQKRTIIRENDIPNLRTWWNDKKNNNNAFEVEIDKIQNEKYKLFLNFYKEYENIKYPKELSYICYDYILGMTPTRKNKSFYGDKYLWVKISDMKEKIILDTEEKLSQLGYDKLGENKYFNKGSLLFSFKLTIGKVSIAGEDLFTNEAICKLCLKDKYNNELVKDYLYYILPNINYKPFAQRAAKGYTLNKDILPTVVFPFSDSEYELEDIVNKYKLIENQILKLENDIADIKKEHSNLINSIIFEKNK</sequence>
<keyword evidence="4" id="KW-0489">Methyltransferase</keyword>
<evidence type="ECO:0000256" key="8">
    <source>
        <dbReference type="ARBA" id="ARBA00023125"/>
    </source>
</evidence>
<comment type="similarity">
    <text evidence="2">Belongs to the type-I restriction system S methylase family.</text>
</comment>
<evidence type="ECO:0000313" key="13">
    <source>
        <dbReference type="EMBL" id="TKZ29179.1"/>
    </source>
</evidence>
<proteinExistence type="inferred from homology"/>
<keyword evidence="7" id="KW-0680">Restriction system</keyword>
<evidence type="ECO:0000256" key="5">
    <source>
        <dbReference type="ARBA" id="ARBA00022679"/>
    </source>
</evidence>
<dbReference type="InterPro" id="IPR044946">
    <property type="entry name" value="Restrct_endonuc_typeI_TRD_sf"/>
</dbReference>
<evidence type="ECO:0000256" key="2">
    <source>
        <dbReference type="ARBA" id="ARBA00010923"/>
    </source>
</evidence>
<gene>
    <name evidence="13" type="ORF">EZH24_11175</name>
</gene>
<dbReference type="EC" id="2.1.1.72" evidence="3"/>
<dbReference type="SUPFAM" id="SSF116734">
    <property type="entry name" value="DNA methylase specificity domain"/>
    <property type="match status" value="1"/>
</dbReference>
<evidence type="ECO:0000256" key="3">
    <source>
        <dbReference type="ARBA" id="ARBA00011900"/>
    </source>
</evidence>
<evidence type="ECO:0000259" key="12">
    <source>
        <dbReference type="Pfam" id="PF02384"/>
    </source>
</evidence>
<comment type="catalytic activity">
    <reaction evidence="9">
        <text>a 2'-deoxyadenosine in DNA + S-adenosyl-L-methionine = an N(6)-methyl-2'-deoxyadenosine in DNA + S-adenosyl-L-homocysteine + H(+)</text>
        <dbReference type="Rhea" id="RHEA:15197"/>
        <dbReference type="Rhea" id="RHEA-COMP:12418"/>
        <dbReference type="Rhea" id="RHEA-COMP:12419"/>
        <dbReference type="ChEBI" id="CHEBI:15378"/>
        <dbReference type="ChEBI" id="CHEBI:57856"/>
        <dbReference type="ChEBI" id="CHEBI:59789"/>
        <dbReference type="ChEBI" id="CHEBI:90615"/>
        <dbReference type="ChEBI" id="CHEBI:90616"/>
        <dbReference type="EC" id="2.1.1.72"/>
    </reaction>
</comment>
<evidence type="ECO:0000259" key="11">
    <source>
        <dbReference type="Pfam" id="PF01420"/>
    </source>
</evidence>
<name>A0ABY2TNE8_9SPIR</name>
<keyword evidence="6" id="KW-0949">S-adenosyl-L-methionine</keyword>
<comment type="caution">
    <text evidence="13">The sequence shown here is derived from an EMBL/GenBank/DDBJ whole genome shotgun (WGS) entry which is preliminary data.</text>
</comment>
<evidence type="ECO:0000256" key="6">
    <source>
        <dbReference type="ARBA" id="ARBA00022691"/>
    </source>
</evidence>
<evidence type="ECO:0000256" key="1">
    <source>
        <dbReference type="ARBA" id="ARBA00006594"/>
    </source>
</evidence>